<dbReference type="FunFam" id="3.20.20.70:FF:000202">
    <property type="entry name" value="Alpha-galactosidase"/>
    <property type="match status" value="1"/>
</dbReference>
<dbReference type="InterPro" id="IPR013785">
    <property type="entry name" value="Aldolase_TIM"/>
</dbReference>
<name>A0A2P4PN88_RHIID</name>
<feature type="chain" id="PRO_5015150906" description="Alpha-galactosidase" evidence="10">
    <location>
        <begin position="26"/>
        <end position="435"/>
    </location>
</feature>
<keyword evidence="4 10" id="KW-0732">Signal</keyword>
<dbReference type="AlphaFoldDB" id="A0A2P4PN88"/>
<dbReference type="VEuPathDB" id="FungiDB:RhiirFUN_018586"/>
<dbReference type="Pfam" id="PF17801">
    <property type="entry name" value="Melibiase_C"/>
    <property type="match status" value="1"/>
</dbReference>
<comment type="similarity">
    <text evidence="2 8">Belongs to the glycosyl hydrolase 27 family.</text>
</comment>
<dbReference type="Pfam" id="PF16499">
    <property type="entry name" value="Melibiase_2"/>
    <property type="match status" value="1"/>
</dbReference>
<dbReference type="PRINTS" id="PR00740">
    <property type="entry name" value="GLHYDRLASE27"/>
</dbReference>
<protein>
    <recommendedName>
        <fullName evidence="3 8">Alpha-galactosidase</fullName>
        <ecNumber evidence="3 8">3.2.1.22</ecNumber>
    </recommendedName>
    <alternativeName>
        <fullName evidence="8">Melibiase</fullName>
    </alternativeName>
</protein>
<dbReference type="GO" id="GO:0005995">
    <property type="term" value="P:melibiose catabolic process"/>
    <property type="evidence" value="ECO:0007669"/>
    <property type="project" value="UniProtKB-ARBA"/>
</dbReference>
<evidence type="ECO:0000313" key="12">
    <source>
        <dbReference type="EMBL" id="POG66858.1"/>
    </source>
</evidence>
<dbReference type="InterPro" id="IPR017853">
    <property type="entry name" value="GH"/>
</dbReference>
<dbReference type="Gene3D" id="2.60.40.1180">
    <property type="entry name" value="Golgi alpha-mannosidase II"/>
    <property type="match status" value="1"/>
</dbReference>
<comment type="catalytic activity">
    <reaction evidence="1 8">
        <text>Hydrolysis of terminal, non-reducing alpha-D-galactose residues in alpha-D-galactosides, including galactose oligosaccharides, galactomannans and galactolipids.</text>
        <dbReference type="EC" id="3.2.1.22"/>
    </reaction>
</comment>
<dbReference type="SUPFAM" id="SSF51445">
    <property type="entry name" value="(Trans)glycosidases"/>
    <property type="match status" value="1"/>
</dbReference>
<evidence type="ECO:0000256" key="10">
    <source>
        <dbReference type="SAM" id="SignalP"/>
    </source>
</evidence>
<keyword evidence="9" id="KW-1133">Transmembrane helix</keyword>
<evidence type="ECO:0000256" key="3">
    <source>
        <dbReference type="ARBA" id="ARBA00012755"/>
    </source>
</evidence>
<dbReference type="PROSITE" id="PS00512">
    <property type="entry name" value="ALPHA_GALACTOSIDASE"/>
    <property type="match status" value="1"/>
</dbReference>
<proteinExistence type="inferred from homology"/>
<organism evidence="12 13">
    <name type="scientific">Rhizophagus irregularis (strain DAOM 181602 / DAOM 197198 / MUCL 43194)</name>
    <name type="common">Arbuscular mycorrhizal fungus</name>
    <name type="synonym">Glomus intraradices</name>
    <dbReference type="NCBI Taxonomy" id="747089"/>
    <lineage>
        <taxon>Eukaryota</taxon>
        <taxon>Fungi</taxon>
        <taxon>Fungi incertae sedis</taxon>
        <taxon>Mucoromycota</taxon>
        <taxon>Glomeromycotina</taxon>
        <taxon>Glomeromycetes</taxon>
        <taxon>Glomerales</taxon>
        <taxon>Glomeraceae</taxon>
        <taxon>Rhizophagus</taxon>
    </lineage>
</organism>
<dbReference type="InterPro" id="IPR041233">
    <property type="entry name" value="Melibiase_C"/>
</dbReference>
<evidence type="ECO:0000313" key="13">
    <source>
        <dbReference type="Proteomes" id="UP000018888"/>
    </source>
</evidence>
<comment type="caution">
    <text evidence="12">The sequence shown here is derived from an EMBL/GenBank/DDBJ whole genome shotgun (WGS) entry which is preliminary data.</text>
</comment>
<dbReference type="Proteomes" id="UP000018888">
    <property type="component" value="Unassembled WGS sequence"/>
</dbReference>
<evidence type="ECO:0000256" key="9">
    <source>
        <dbReference type="SAM" id="Phobius"/>
    </source>
</evidence>
<dbReference type="SUPFAM" id="SSF51011">
    <property type="entry name" value="Glycosyl hydrolase domain"/>
    <property type="match status" value="1"/>
</dbReference>
<dbReference type="EMBL" id="AUPC02000182">
    <property type="protein sequence ID" value="POG66858.1"/>
    <property type="molecule type" value="Genomic_DNA"/>
</dbReference>
<evidence type="ECO:0000256" key="2">
    <source>
        <dbReference type="ARBA" id="ARBA00009743"/>
    </source>
</evidence>
<feature type="signal peptide" evidence="10">
    <location>
        <begin position="1"/>
        <end position="25"/>
    </location>
</feature>
<evidence type="ECO:0000256" key="6">
    <source>
        <dbReference type="ARBA" id="ARBA00023157"/>
    </source>
</evidence>
<dbReference type="GO" id="GO:0004557">
    <property type="term" value="F:alpha-galactosidase activity"/>
    <property type="evidence" value="ECO:0007669"/>
    <property type="project" value="UniProtKB-EC"/>
</dbReference>
<evidence type="ECO:0000259" key="11">
    <source>
        <dbReference type="Pfam" id="PF17801"/>
    </source>
</evidence>
<evidence type="ECO:0000256" key="4">
    <source>
        <dbReference type="ARBA" id="ARBA00022729"/>
    </source>
</evidence>
<evidence type="ECO:0000256" key="7">
    <source>
        <dbReference type="ARBA" id="ARBA00023295"/>
    </source>
</evidence>
<keyword evidence="7 8" id="KW-0326">Glycosidase</keyword>
<reference evidence="12 13" key="1">
    <citation type="journal article" date="2013" name="Proc. Natl. Acad. Sci. U.S.A.">
        <title>Genome of an arbuscular mycorrhizal fungus provides insight into the oldest plant symbiosis.</title>
        <authorList>
            <person name="Tisserant E."/>
            <person name="Malbreil M."/>
            <person name="Kuo A."/>
            <person name="Kohler A."/>
            <person name="Symeonidi A."/>
            <person name="Balestrini R."/>
            <person name="Charron P."/>
            <person name="Duensing N."/>
            <person name="Frei Dit Frey N."/>
            <person name="Gianinazzi-Pearson V."/>
            <person name="Gilbert L.B."/>
            <person name="Handa Y."/>
            <person name="Herr J.R."/>
            <person name="Hijri M."/>
            <person name="Koul R."/>
            <person name="Kawaguchi M."/>
            <person name="Krajinski F."/>
            <person name="Lammers P.J."/>
            <person name="Masclaux F.G."/>
            <person name="Murat C."/>
            <person name="Morin E."/>
            <person name="Ndikumana S."/>
            <person name="Pagni M."/>
            <person name="Petitpierre D."/>
            <person name="Requena N."/>
            <person name="Rosikiewicz P."/>
            <person name="Riley R."/>
            <person name="Saito K."/>
            <person name="San Clemente H."/>
            <person name="Shapiro H."/>
            <person name="van Tuinen D."/>
            <person name="Becard G."/>
            <person name="Bonfante P."/>
            <person name="Paszkowski U."/>
            <person name="Shachar-Hill Y.Y."/>
            <person name="Tuskan G.A."/>
            <person name="Young P.W."/>
            <person name="Sanders I.R."/>
            <person name="Henrissat B."/>
            <person name="Rensing S.A."/>
            <person name="Grigoriev I.V."/>
            <person name="Corradi N."/>
            <person name="Roux C."/>
            <person name="Martin F."/>
        </authorList>
    </citation>
    <scope>NUCLEOTIDE SEQUENCE [LARGE SCALE GENOMIC DNA]</scope>
    <source>
        <strain evidence="12 13">DAOM 197198</strain>
    </source>
</reference>
<evidence type="ECO:0000256" key="5">
    <source>
        <dbReference type="ARBA" id="ARBA00022801"/>
    </source>
</evidence>
<dbReference type="EC" id="3.2.1.22" evidence="3 8"/>
<reference evidence="12 13" key="2">
    <citation type="journal article" date="2018" name="New Phytol.">
        <title>High intraspecific genome diversity in the model arbuscular mycorrhizal symbiont Rhizophagus irregularis.</title>
        <authorList>
            <person name="Chen E.C.H."/>
            <person name="Morin E."/>
            <person name="Beaudet D."/>
            <person name="Noel J."/>
            <person name="Yildirir G."/>
            <person name="Ndikumana S."/>
            <person name="Charron P."/>
            <person name="St-Onge C."/>
            <person name="Giorgi J."/>
            <person name="Kruger M."/>
            <person name="Marton T."/>
            <person name="Ropars J."/>
            <person name="Grigoriev I.V."/>
            <person name="Hainaut M."/>
            <person name="Henrissat B."/>
            <person name="Roux C."/>
            <person name="Martin F."/>
            <person name="Corradi N."/>
        </authorList>
    </citation>
    <scope>NUCLEOTIDE SEQUENCE [LARGE SCALE GENOMIC DNA]</scope>
    <source>
        <strain evidence="12 13">DAOM 197198</strain>
    </source>
</reference>
<keyword evidence="6 8" id="KW-1015">Disulfide bond</keyword>
<dbReference type="Gene3D" id="3.20.20.70">
    <property type="entry name" value="Aldolase class I"/>
    <property type="match status" value="1"/>
</dbReference>
<evidence type="ECO:0000256" key="1">
    <source>
        <dbReference type="ARBA" id="ARBA00001255"/>
    </source>
</evidence>
<dbReference type="InterPro" id="IPR002241">
    <property type="entry name" value="Glyco_hydro_27"/>
</dbReference>
<feature type="domain" description="Alpha galactosidase C-terminal" evidence="11">
    <location>
        <begin position="314"/>
        <end position="386"/>
    </location>
</feature>
<gene>
    <name evidence="12" type="ORF">GLOIN_2v1481998</name>
</gene>
<sequence length="435" mass="49231">MSLKVSLSMFMTLFGLICIINETNGLDNGLGRTPPMGWNSWNRFNCTIDENLIKQTADALVDYGLRDIGYKYLNIDDCWMGERDEQGYIHASNITFPGGIKALADYTHSKGLLFGIYSDAGYRTCAGRIGSLGFEDVDAITYASWGIDYLKYDNCYNESIPERQRYEIMRDMLNGINCISTKRPIFYSICEWGVSQPFLWANEVGNSWRTTGDIHLGWESILDILQQQHKITQYAGPGGWNDPDMLQVGNGNLTIDEQKSHFSLWAALKAPLLLGFDIRYPPTDVLGIVNNTEIIAINQDPLGKSVNIAQSTKRMDVWTGELSDGYVALLFNKAETSITINLNFTAHLNVQGELSIRDLWEHEDKGAYNDSYSREVPKHGIVVLKLTGGTKIKEYPDFIDQYSDAALSEFVIKYGVFVLLLIVIVFQYYIRYFCK</sequence>
<feature type="transmembrane region" description="Helical" evidence="9">
    <location>
        <begin position="411"/>
        <end position="430"/>
    </location>
</feature>
<dbReference type="InterPro" id="IPR000111">
    <property type="entry name" value="Glyco_hydro_27/36_CS"/>
</dbReference>
<keyword evidence="13" id="KW-1185">Reference proteome</keyword>
<keyword evidence="5 8" id="KW-0378">Hydrolase</keyword>
<keyword evidence="9" id="KW-0472">Membrane</keyword>
<keyword evidence="9" id="KW-0812">Transmembrane</keyword>
<dbReference type="PANTHER" id="PTHR11452:SF75">
    <property type="entry name" value="ALPHA-GALACTOSIDASE MEL1"/>
    <property type="match status" value="1"/>
</dbReference>
<accession>A0A2P4PN88</accession>
<dbReference type="CDD" id="cd14792">
    <property type="entry name" value="GH27"/>
    <property type="match status" value="1"/>
</dbReference>
<dbReference type="InterPro" id="IPR013780">
    <property type="entry name" value="Glyco_hydro_b"/>
</dbReference>
<dbReference type="PANTHER" id="PTHR11452">
    <property type="entry name" value="ALPHA-GALACTOSIDASE/ALPHA-N-ACETYLGALACTOSAMINIDASE"/>
    <property type="match status" value="1"/>
</dbReference>
<evidence type="ECO:0000256" key="8">
    <source>
        <dbReference type="RuleBase" id="RU361168"/>
    </source>
</evidence>